<feature type="transmembrane region" description="Helical" evidence="1">
    <location>
        <begin position="105"/>
        <end position="129"/>
    </location>
</feature>
<dbReference type="OrthoDB" id="3701352at2"/>
<feature type="transmembrane region" description="Helical" evidence="1">
    <location>
        <begin position="229"/>
        <end position="246"/>
    </location>
</feature>
<reference evidence="2 3" key="1">
    <citation type="submission" date="2016-04" db="EMBL/GenBank/DDBJ databases">
        <title>Complete genome sequence and analysis of deep-sea sediment isolate, Amycolatopsis sp. WP1.</title>
        <authorList>
            <person name="Wang H."/>
            <person name="Chen S."/>
            <person name="Wu Q."/>
        </authorList>
    </citation>
    <scope>NUCLEOTIDE SEQUENCE [LARGE SCALE GENOMIC DNA]</scope>
    <source>
        <strain evidence="2 3">WP1</strain>
    </source>
</reference>
<proteinExistence type="predicted"/>
<gene>
    <name evidence="2" type="ORF">A4R43_16445</name>
</gene>
<feature type="transmembrane region" description="Helical" evidence="1">
    <location>
        <begin position="76"/>
        <end position="93"/>
    </location>
</feature>
<evidence type="ECO:0000313" key="2">
    <source>
        <dbReference type="EMBL" id="AXB43916.1"/>
    </source>
</evidence>
<keyword evidence="3" id="KW-1185">Reference proteome</keyword>
<keyword evidence="1" id="KW-0812">Transmembrane</keyword>
<dbReference type="Proteomes" id="UP000250434">
    <property type="component" value="Chromosome"/>
</dbReference>
<dbReference type="RefSeq" id="WP_113693154.1">
    <property type="nucleotide sequence ID" value="NZ_CP015163.1"/>
</dbReference>
<evidence type="ECO:0000256" key="1">
    <source>
        <dbReference type="SAM" id="Phobius"/>
    </source>
</evidence>
<accession>A0A344L792</accession>
<feature type="transmembrane region" description="Helical" evidence="1">
    <location>
        <begin position="12"/>
        <end position="30"/>
    </location>
</feature>
<keyword evidence="1" id="KW-0472">Membrane</keyword>
<feature type="transmembrane region" description="Helical" evidence="1">
    <location>
        <begin position="135"/>
        <end position="156"/>
    </location>
</feature>
<protein>
    <submittedName>
        <fullName evidence="2">Uncharacterized protein</fullName>
    </submittedName>
</protein>
<evidence type="ECO:0000313" key="3">
    <source>
        <dbReference type="Proteomes" id="UP000250434"/>
    </source>
</evidence>
<name>A0A344L792_9PSEU</name>
<sequence>MRGPVSDGRRDYWLPLALIGFLLLAALAFAPREDFGWFAYAPQGENVAVAQLYAYTGDQGLVALESPQPFTAFGDWPVGALLVFALTVAWYVFRAKPRPSPWRVALLVAGGIAAIMVLSIFGAASWSLIDESGFVTTFVLPLGGLGLLGLAWAYFGTGRGRTVAGWLGGVLAGLAASMLLAMALPGMDDLLVYTAGLLVLAWLERSLLLVVITVAAVVGSLEVIPAPPGLVPGLVLLAGAIAALVTRRGQWRGERPADTA</sequence>
<dbReference type="EMBL" id="CP015163">
    <property type="protein sequence ID" value="AXB43916.1"/>
    <property type="molecule type" value="Genomic_DNA"/>
</dbReference>
<dbReference type="KEGG" id="aab:A4R43_16445"/>
<organism evidence="2 3">
    <name type="scientific">Amycolatopsis albispora</name>
    <dbReference type="NCBI Taxonomy" id="1804986"/>
    <lineage>
        <taxon>Bacteria</taxon>
        <taxon>Bacillati</taxon>
        <taxon>Actinomycetota</taxon>
        <taxon>Actinomycetes</taxon>
        <taxon>Pseudonocardiales</taxon>
        <taxon>Pseudonocardiaceae</taxon>
        <taxon>Amycolatopsis</taxon>
    </lineage>
</organism>
<keyword evidence="1" id="KW-1133">Transmembrane helix</keyword>
<feature type="transmembrane region" description="Helical" evidence="1">
    <location>
        <begin position="163"/>
        <end position="184"/>
    </location>
</feature>
<dbReference type="AlphaFoldDB" id="A0A344L792"/>